<evidence type="ECO:0000313" key="3">
    <source>
        <dbReference type="EMBL" id="CUS46494.1"/>
    </source>
</evidence>
<keyword evidence="3" id="KW-0489">Methyltransferase</keyword>
<dbReference type="CDD" id="cd02440">
    <property type="entry name" value="AdoMet_MTases"/>
    <property type="match status" value="1"/>
</dbReference>
<dbReference type="PANTHER" id="PTHR43861">
    <property type="entry name" value="TRANS-ACONITATE 2-METHYLTRANSFERASE-RELATED"/>
    <property type="match status" value="1"/>
</dbReference>
<reference evidence="3" key="1">
    <citation type="submission" date="2015-10" db="EMBL/GenBank/DDBJ databases">
        <authorList>
            <person name="Gilbert D.G."/>
        </authorList>
    </citation>
    <scope>NUCLEOTIDE SEQUENCE</scope>
</reference>
<dbReference type="GO" id="GO:0032259">
    <property type="term" value="P:methylation"/>
    <property type="evidence" value="ECO:0007669"/>
    <property type="project" value="UniProtKB-KW"/>
</dbReference>
<sequence>MTTDERYAVAEVWDRRHSAILAVGDPDRSSQWLEPFLPLLESHGCRDVIDLGCGTGYDALALARRGYRVQGFDYAQVAIDEAIRLAQAESLTVDFRQGDIGLPLPCKDGSFDAVISNLVLHSFADAALRSIVDEVERCLRPGGLFLFHANSTEDLERRLAVQPPERQLGPRSYVLAGGQTMHFFSRDYCETLLADWLPIGIEAVTRLDPEGQPVKSVWRVAVRKSG</sequence>
<proteinExistence type="predicted"/>
<keyword evidence="1 3" id="KW-0808">Transferase</keyword>
<dbReference type="Pfam" id="PF13649">
    <property type="entry name" value="Methyltransf_25"/>
    <property type="match status" value="1"/>
</dbReference>
<organism evidence="3">
    <name type="scientific">hydrothermal vent metagenome</name>
    <dbReference type="NCBI Taxonomy" id="652676"/>
    <lineage>
        <taxon>unclassified sequences</taxon>
        <taxon>metagenomes</taxon>
        <taxon>ecological metagenomes</taxon>
    </lineage>
</organism>
<dbReference type="InterPro" id="IPR029063">
    <property type="entry name" value="SAM-dependent_MTases_sf"/>
</dbReference>
<dbReference type="GO" id="GO:0008168">
    <property type="term" value="F:methyltransferase activity"/>
    <property type="evidence" value="ECO:0007669"/>
    <property type="project" value="UniProtKB-KW"/>
</dbReference>
<gene>
    <name evidence="3" type="ORF">MGWOODY_Smn2056</name>
</gene>
<dbReference type="AlphaFoldDB" id="A0A160TQZ8"/>
<evidence type="ECO:0000259" key="2">
    <source>
        <dbReference type="Pfam" id="PF13649"/>
    </source>
</evidence>
<protein>
    <submittedName>
        <fullName evidence="3">Methyltransferase RD1_0738</fullName>
    </submittedName>
</protein>
<dbReference type="SUPFAM" id="SSF53335">
    <property type="entry name" value="S-adenosyl-L-methionine-dependent methyltransferases"/>
    <property type="match status" value="1"/>
</dbReference>
<dbReference type="Gene3D" id="3.40.50.150">
    <property type="entry name" value="Vaccinia Virus protein VP39"/>
    <property type="match status" value="1"/>
</dbReference>
<feature type="domain" description="Methyltransferase" evidence="2">
    <location>
        <begin position="48"/>
        <end position="143"/>
    </location>
</feature>
<name>A0A160TQZ8_9ZZZZ</name>
<dbReference type="EMBL" id="CZQE01000370">
    <property type="protein sequence ID" value="CUS46494.1"/>
    <property type="molecule type" value="Genomic_DNA"/>
</dbReference>
<accession>A0A160TQZ8</accession>
<dbReference type="InterPro" id="IPR041698">
    <property type="entry name" value="Methyltransf_25"/>
</dbReference>
<evidence type="ECO:0000256" key="1">
    <source>
        <dbReference type="ARBA" id="ARBA00022679"/>
    </source>
</evidence>